<dbReference type="InterPro" id="IPR051238">
    <property type="entry name" value="GDSL_esterase/lipase"/>
</dbReference>
<dbReference type="InterPro" id="IPR035669">
    <property type="entry name" value="SGNH_plant_lipase-like"/>
</dbReference>
<name>A0A251SIM4_HELAN</name>
<evidence type="ECO:0000256" key="2">
    <source>
        <dbReference type="ARBA" id="ARBA00008668"/>
    </source>
</evidence>
<dbReference type="Gene3D" id="3.40.50.1110">
    <property type="entry name" value="SGNH hydrolase"/>
    <property type="match status" value="1"/>
</dbReference>
<dbReference type="GO" id="GO:0016042">
    <property type="term" value="P:lipid catabolic process"/>
    <property type="evidence" value="ECO:0007669"/>
    <property type="project" value="UniProtKB-KW"/>
</dbReference>
<dbReference type="Pfam" id="PF00657">
    <property type="entry name" value="Lipase_GDSL"/>
    <property type="match status" value="1"/>
</dbReference>
<dbReference type="SUPFAM" id="SSF52266">
    <property type="entry name" value="SGNH hydrolase"/>
    <property type="match status" value="1"/>
</dbReference>
<evidence type="ECO:0000256" key="5">
    <source>
        <dbReference type="ARBA" id="ARBA00022801"/>
    </source>
</evidence>
<accession>A0A251SIM4</accession>
<dbReference type="Proteomes" id="UP000215914">
    <property type="component" value="Chromosome 14"/>
</dbReference>
<protein>
    <submittedName>
        <fullName evidence="10">Putative GDSL-like Lipase/Acylhydrolase superfamily protein</fullName>
    </submittedName>
    <submittedName>
        <fullName evidence="9">Triacylglycerol lipase</fullName>
        <ecNumber evidence="9">3.1.1.3</ecNumber>
    </submittedName>
</protein>
<comment type="similarity">
    <text evidence="2">Belongs to the 'GDSL' lipolytic enzyme family.</text>
</comment>
<feature type="signal peptide" evidence="8">
    <location>
        <begin position="1"/>
        <end position="26"/>
    </location>
</feature>
<keyword evidence="6" id="KW-0442">Lipid degradation</keyword>
<evidence type="ECO:0000256" key="1">
    <source>
        <dbReference type="ARBA" id="ARBA00004613"/>
    </source>
</evidence>
<organism evidence="10 11">
    <name type="scientific">Helianthus annuus</name>
    <name type="common">Common sunflower</name>
    <dbReference type="NCBI Taxonomy" id="4232"/>
    <lineage>
        <taxon>Eukaryota</taxon>
        <taxon>Viridiplantae</taxon>
        <taxon>Streptophyta</taxon>
        <taxon>Embryophyta</taxon>
        <taxon>Tracheophyta</taxon>
        <taxon>Spermatophyta</taxon>
        <taxon>Magnoliopsida</taxon>
        <taxon>eudicotyledons</taxon>
        <taxon>Gunneridae</taxon>
        <taxon>Pentapetalae</taxon>
        <taxon>asterids</taxon>
        <taxon>campanulids</taxon>
        <taxon>Asterales</taxon>
        <taxon>Asteraceae</taxon>
        <taxon>Asteroideae</taxon>
        <taxon>Heliantheae alliance</taxon>
        <taxon>Heliantheae</taxon>
        <taxon>Helianthus</taxon>
    </lineage>
</organism>
<evidence type="ECO:0000256" key="7">
    <source>
        <dbReference type="ARBA" id="ARBA00023098"/>
    </source>
</evidence>
<dbReference type="Gramene" id="mRNA:HanXRQr2_Chr16g0759181">
    <property type="protein sequence ID" value="mRNA:HanXRQr2_Chr16g0759181"/>
    <property type="gene ID" value="HanXRQr2_Chr16g0759181"/>
</dbReference>
<sequence>MDADFVKIVFVSSLIMLLLFGKYIGSEKPQVPCYFIFGDSLVDNGNNNHLESNWKANYPPYGVDFPKGYTGRFTNGKTSADIIGQSLGFDEFIPSYATATNDQFGKGVNYASGGAGIRDESGSHNGDIICLDRQLRNHKSTVSSLRRSTKNTTFLKECIYLINIGNNDYINNYLMPGKHYNSGLIYSKDEYAEVLMKQYHHQLRALYNLGGRKIATFGLTHIGCTPFMVKKFSTKGKPCVNWINDVIDAFNNRLKSLIIKLNKDKPDARFTFINTAGILFPQGAVSLRTPVCCQLTGDWACTLNSNPCPVRSLTTFFDALHPTEVSNMMIATRSYKAVLPTDAYPYDIHHLTQV</sequence>
<dbReference type="CDD" id="cd01837">
    <property type="entry name" value="SGNH_plant_lipase_like"/>
    <property type="match status" value="1"/>
</dbReference>
<dbReference type="InParanoid" id="A0A251SIM4"/>
<reference evidence="10" key="2">
    <citation type="submission" date="2017-02" db="EMBL/GenBank/DDBJ databases">
        <title>Sunflower complete genome.</title>
        <authorList>
            <person name="Langlade N."/>
            <person name="Munos S."/>
        </authorList>
    </citation>
    <scope>NUCLEOTIDE SEQUENCE [LARGE SCALE GENOMIC DNA]</scope>
    <source>
        <tissue evidence="10">Leaves</tissue>
    </source>
</reference>
<evidence type="ECO:0000313" key="11">
    <source>
        <dbReference type="Proteomes" id="UP000215914"/>
    </source>
</evidence>
<dbReference type="GO" id="GO:0005576">
    <property type="term" value="C:extracellular region"/>
    <property type="evidence" value="ECO:0007669"/>
    <property type="project" value="UniProtKB-SubCell"/>
</dbReference>
<keyword evidence="3" id="KW-0964">Secreted</keyword>
<dbReference type="EC" id="3.1.1.3" evidence="9"/>
<evidence type="ECO:0000313" key="9">
    <source>
        <dbReference type="EMBL" id="KAF5760930.1"/>
    </source>
</evidence>
<feature type="chain" id="PRO_5041059719" evidence="8">
    <location>
        <begin position="27"/>
        <end position="354"/>
    </location>
</feature>
<dbReference type="GO" id="GO:0004806">
    <property type="term" value="F:triacylglycerol lipase activity"/>
    <property type="evidence" value="ECO:0007669"/>
    <property type="project" value="UniProtKB-EC"/>
</dbReference>
<evidence type="ECO:0000256" key="3">
    <source>
        <dbReference type="ARBA" id="ARBA00022525"/>
    </source>
</evidence>
<keyword evidence="11" id="KW-1185">Reference proteome</keyword>
<evidence type="ECO:0000256" key="6">
    <source>
        <dbReference type="ARBA" id="ARBA00022963"/>
    </source>
</evidence>
<reference evidence="9 11" key="1">
    <citation type="journal article" date="2017" name="Nature">
        <title>The sunflower genome provides insights into oil metabolism, flowering and Asterid evolution.</title>
        <authorList>
            <person name="Badouin H."/>
            <person name="Gouzy J."/>
            <person name="Grassa C.J."/>
            <person name="Murat F."/>
            <person name="Staton S.E."/>
            <person name="Cottret L."/>
            <person name="Lelandais-Briere C."/>
            <person name="Owens G.L."/>
            <person name="Carrere S."/>
            <person name="Mayjonade B."/>
            <person name="Legrand L."/>
            <person name="Gill N."/>
            <person name="Kane N.C."/>
            <person name="Bowers J.E."/>
            <person name="Hubner S."/>
            <person name="Bellec A."/>
            <person name="Berard A."/>
            <person name="Berges H."/>
            <person name="Blanchet N."/>
            <person name="Boniface M.C."/>
            <person name="Brunel D."/>
            <person name="Catrice O."/>
            <person name="Chaidir N."/>
            <person name="Claudel C."/>
            <person name="Donnadieu C."/>
            <person name="Faraut T."/>
            <person name="Fievet G."/>
            <person name="Helmstetter N."/>
            <person name="King M."/>
            <person name="Knapp S.J."/>
            <person name="Lai Z."/>
            <person name="Le Paslier M.C."/>
            <person name="Lippi Y."/>
            <person name="Lorenzon L."/>
            <person name="Mandel J.R."/>
            <person name="Marage G."/>
            <person name="Marchand G."/>
            <person name="Marquand E."/>
            <person name="Bret-Mestries E."/>
            <person name="Morien E."/>
            <person name="Nambeesan S."/>
            <person name="Nguyen T."/>
            <person name="Pegot-Espagnet P."/>
            <person name="Pouilly N."/>
            <person name="Raftis F."/>
            <person name="Sallet E."/>
            <person name="Schiex T."/>
            <person name="Thomas J."/>
            <person name="Vandecasteele C."/>
            <person name="Vares D."/>
            <person name="Vear F."/>
            <person name="Vautrin S."/>
            <person name="Crespi M."/>
            <person name="Mangin B."/>
            <person name="Burke J.M."/>
            <person name="Salse J."/>
            <person name="Munos S."/>
            <person name="Vincourt P."/>
            <person name="Rieseberg L.H."/>
            <person name="Langlade N.B."/>
        </authorList>
    </citation>
    <scope>NUCLEOTIDE SEQUENCE [LARGE SCALE GENOMIC DNA]</scope>
    <source>
        <strain evidence="11">cv. SF193</strain>
        <tissue evidence="9">Leaves</tissue>
    </source>
</reference>
<evidence type="ECO:0000256" key="8">
    <source>
        <dbReference type="SAM" id="SignalP"/>
    </source>
</evidence>
<dbReference type="InterPro" id="IPR001087">
    <property type="entry name" value="GDSL"/>
</dbReference>
<dbReference type="AlphaFoldDB" id="A0A251SIM4"/>
<keyword evidence="4 8" id="KW-0732">Signal</keyword>
<evidence type="ECO:0000313" key="10">
    <source>
        <dbReference type="EMBL" id="OTF98689.1"/>
    </source>
</evidence>
<dbReference type="PANTHER" id="PTHR45650:SF9">
    <property type="entry name" value="SGNH HYDROLASE-TYPE ESTERASE DOMAIN-CONTAINING PROTEIN"/>
    <property type="match status" value="1"/>
</dbReference>
<keyword evidence="5 10" id="KW-0378">Hydrolase</keyword>
<dbReference type="EMBL" id="CM007903">
    <property type="protein sequence ID" value="OTF98689.1"/>
    <property type="molecule type" value="Genomic_DNA"/>
</dbReference>
<dbReference type="OMA" id="STICADR"/>
<dbReference type="OrthoDB" id="1683520at2759"/>
<keyword evidence="7" id="KW-0443">Lipid metabolism</keyword>
<reference evidence="9" key="3">
    <citation type="submission" date="2020-06" db="EMBL/GenBank/DDBJ databases">
        <title>Helianthus annuus Genome sequencing and assembly Release 2.</title>
        <authorList>
            <person name="Gouzy J."/>
            <person name="Langlade N."/>
            <person name="Munos S."/>
        </authorList>
    </citation>
    <scope>NUCLEOTIDE SEQUENCE</scope>
    <source>
        <tissue evidence="9">Leaves</tissue>
    </source>
</reference>
<evidence type="ECO:0000256" key="4">
    <source>
        <dbReference type="ARBA" id="ARBA00022729"/>
    </source>
</evidence>
<dbReference type="InterPro" id="IPR036514">
    <property type="entry name" value="SGNH_hydro_sf"/>
</dbReference>
<proteinExistence type="inferred from homology"/>
<dbReference type="PANTHER" id="PTHR45650">
    <property type="entry name" value="GDSL-LIKE LIPASE/ACYLHYDROLASE-RELATED"/>
    <property type="match status" value="1"/>
</dbReference>
<dbReference type="EMBL" id="MNCJ02000331">
    <property type="protein sequence ID" value="KAF5760930.1"/>
    <property type="molecule type" value="Genomic_DNA"/>
</dbReference>
<comment type="subcellular location">
    <subcellularLocation>
        <location evidence="1">Secreted</location>
    </subcellularLocation>
</comment>
<gene>
    <name evidence="10" type="ORF">HannXRQ_Chr14g0448381</name>
    <name evidence="9" type="ORF">HanXRQr2_Chr16g0759181</name>
</gene>